<reference evidence="6 7" key="1">
    <citation type="submission" date="2020-01" db="EMBL/GenBank/DDBJ databases">
        <title>Investigation of new actinobacteria for the biodesulphurisation of diesel fuel.</title>
        <authorList>
            <person name="Athi Narayanan S.M."/>
        </authorList>
    </citation>
    <scope>NUCLEOTIDE SEQUENCE [LARGE SCALE GENOMIC DNA]</scope>
    <source>
        <strain evidence="6 7">213E</strain>
    </source>
</reference>
<keyword evidence="2" id="KW-0238">DNA-binding</keyword>
<dbReference type="Proteomes" id="UP000466307">
    <property type="component" value="Unassembled WGS sequence"/>
</dbReference>
<dbReference type="InterPro" id="IPR029016">
    <property type="entry name" value="GAF-like_dom_sf"/>
</dbReference>
<organism evidence="6 7">
    <name type="scientific">Gordonia desulfuricans</name>
    <dbReference type="NCBI Taxonomy" id="89051"/>
    <lineage>
        <taxon>Bacteria</taxon>
        <taxon>Bacillati</taxon>
        <taxon>Actinomycetota</taxon>
        <taxon>Actinomycetes</taxon>
        <taxon>Mycobacteriales</taxon>
        <taxon>Gordoniaceae</taxon>
        <taxon>Gordonia</taxon>
    </lineage>
</organism>
<dbReference type="InterPro" id="IPR005471">
    <property type="entry name" value="Tscrpt_reg_IclR_N"/>
</dbReference>
<dbReference type="SUPFAM" id="SSF46785">
    <property type="entry name" value="Winged helix' DNA-binding domain"/>
    <property type="match status" value="1"/>
</dbReference>
<feature type="domain" description="HTH iclR-type" evidence="4">
    <location>
        <begin position="13"/>
        <end position="73"/>
    </location>
</feature>
<name>A0A7K3LKL5_9ACTN</name>
<dbReference type="Gene3D" id="3.30.450.40">
    <property type="match status" value="1"/>
</dbReference>
<evidence type="ECO:0000259" key="4">
    <source>
        <dbReference type="PROSITE" id="PS51077"/>
    </source>
</evidence>
<dbReference type="EMBL" id="JAADZU010000008">
    <property type="protein sequence ID" value="NDK88786.1"/>
    <property type="molecule type" value="Genomic_DNA"/>
</dbReference>
<dbReference type="Pfam" id="PF01614">
    <property type="entry name" value="IclR_C"/>
    <property type="match status" value="1"/>
</dbReference>
<dbReference type="GO" id="GO:0045892">
    <property type="term" value="P:negative regulation of DNA-templated transcription"/>
    <property type="evidence" value="ECO:0007669"/>
    <property type="project" value="TreeGrafter"/>
</dbReference>
<sequence>MSVIDTGTRRDLPSMLERMTLIVDAFDGPTQRLTLEEVADRTRLPRSTVHRILDQLVRLDWMEHVSSGYRMGWRAIGFGGHAGHTPLREAAAPILHDLHIQTGMVVHLSVLDGGESFYLDKIGGRAATSVPSRVGGRVPAYSTACGKAVLAWTDPERVDALYPEQLNRYTGRTIPDLPALHHELNRIRQRNGLAFEYGESLRGIGCVGAAVRGPDGPVAGISLCGDEQPLRLRQVAPLVVHAVRVLTRALYPDAIGRRRARDQVGPPMAEPGSAWPPNTLDHLLADPCQWL</sequence>
<dbReference type="InterPro" id="IPR050707">
    <property type="entry name" value="HTH_MetabolicPath_Reg"/>
</dbReference>
<gene>
    <name evidence="6" type="ORF">GYA93_04210</name>
</gene>
<evidence type="ECO:0000313" key="6">
    <source>
        <dbReference type="EMBL" id="NDK88786.1"/>
    </source>
</evidence>
<dbReference type="InterPro" id="IPR036388">
    <property type="entry name" value="WH-like_DNA-bd_sf"/>
</dbReference>
<dbReference type="Pfam" id="PF09339">
    <property type="entry name" value="HTH_IclR"/>
    <property type="match status" value="1"/>
</dbReference>
<dbReference type="PANTHER" id="PTHR30136:SF24">
    <property type="entry name" value="HTH-TYPE TRANSCRIPTIONAL REPRESSOR ALLR"/>
    <property type="match status" value="1"/>
</dbReference>
<dbReference type="SMART" id="SM00346">
    <property type="entry name" value="HTH_ICLR"/>
    <property type="match status" value="1"/>
</dbReference>
<keyword evidence="7" id="KW-1185">Reference proteome</keyword>
<proteinExistence type="predicted"/>
<dbReference type="GO" id="GO:0003677">
    <property type="term" value="F:DNA binding"/>
    <property type="evidence" value="ECO:0007669"/>
    <property type="project" value="UniProtKB-KW"/>
</dbReference>
<accession>A0A7K3LKL5</accession>
<dbReference type="Gene3D" id="1.10.10.10">
    <property type="entry name" value="Winged helix-like DNA-binding domain superfamily/Winged helix DNA-binding domain"/>
    <property type="match status" value="1"/>
</dbReference>
<dbReference type="GO" id="GO:0003700">
    <property type="term" value="F:DNA-binding transcription factor activity"/>
    <property type="evidence" value="ECO:0007669"/>
    <property type="project" value="TreeGrafter"/>
</dbReference>
<dbReference type="PROSITE" id="PS51078">
    <property type="entry name" value="ICLR_ED"/>
    <property type="match status" value="1"/>
</dbReference>
<feature type="domain" description="IclR-ED" evidence="5">
    <location>
        <begin position="74"/>
        <end position="252"/>
    </location>
</feature>
<evidence type="ECO:0000259" key="5">
    <source>
        <dbReference type="PROSITE" id="PS51078"/>
    </source>
</evidence>
<comment type="caution">
    <text evidence="6">The sequence shown here is derived from an EMBL/GenBank/DDBJ whole genome shotgun (WGS) entry which is preliminary data.</text>
</comment>
<keyword evidence="1" id="KW-0805">Transcription regulation</keyword>
<dbReference type="PANTHER" id="PTHR30136">
    <property type="entry name" value="HELIX-TURN-HELIX TRANSCRIPTIONAL REGULATOR, ICLR FAMILY"/>
    <property type="match status" value="1"/>
</dbReference>
<evidence type="ECO:0000256" key="1">
    <source>
        <dbReference type="ARBA" id="ARBA00023015"/>
    </source>
</evidence>
<dbReference type="InterPro" id="IPR036390">
    <property type="entry name" value="WH_DNA-bd_sf"/>
</dbReference>
<evidence type="ECO:0000313" key="7">
    <source>
        <dbReference type="Proteomes" id="UP000466307"/>
    </source>
</evidence>
<protein>
    <submittedName>
        <fullName evidence="6">IclR family transcriptional regulator</fullName>
    </submittedName>
</protein>
<dbReference type="InterPro" id="IPR014757">
    <property type="entry name" value="Tscrpt_reg_IclR_C"/>
</dbReference>
<evidence type="ECO:0000256" key="3">
    <source>
        <dbReference type="ARBA" id="ARBA00023163"/>
    </source>
</evidence>
<keyword evidence="3" id="KW-0804">Transcription</keyword>
<dbReference type="PROSITE" id="PS51077">
    <property type="entry name" value="HTH_ICLR"/>
    <property type="match status" value="1"/>
</dbReference>
<evidence type="ECO:0000256" key="2">
    <source>
        <dbReference type="ARBA" id="ARBA00023125"/>
    </source>
</evidence>
<dbReference type="RefSeq" id="WP_059035991.1">
    <property type="nucleotide sequence ID" value="NZ_JAADZU010000008.1"/>
</dbReference>
<dbReference type="AlphaFoldDB" id="A0A7K3LKL5"/>
<dbReference type="SUPFAM" id="SSF55781">
    <property type="entry name" value="GAF domain-like"/>
    <property type="match status" value="1"/>
</dbReference>